<protein>
    <submittedName>
        <fullName evidence="2">Uncharacterized protein</fullName>
    </submittedName>
</protein>
<evidence type="ECO:0000256" key="1">
    <source>
        <dbReference type="SAM" id="MobiDB-lite"/>
    </source>
</evidence>
<accession>A0AAV9QEW0</accession>
<gene>
    <name evidence="2" type="ORF">LTR25_003792</name>
</gene>
<feature type="region of interest" description="Disordered" evidence="1">
    <location>
        <begin position="109"/>
        <end position="134"/>
    </location>
</feature>
<dbReference type="Proteomes" id="UP001345827">
    <property type="component" value="Unassembled WGS sequence"/>
</dbReference>
<comment type="caution">
    <text evidence="2">The sequence shown here is derived from an EMBL/GenBank/DDBJ whole genome shotgun (WGS) entry which is preliminary data.</text>
</comment>
<evidence type="ECO:0000313" key="2">
    <source>
        <dbReference type="EMBL" id="KAK5540087.1"/>
    </source>
</evidence>
<sequence>MLSYEDGSGTLREIFVPSSRYEEAVRLLEKQDWKALSEFSPWSDCPALPPRDPDSMTYTPKGSEGDGKRRTIYLPQGTAERATLLLVNEDWAALENEFGIYSAQAAVRPEVEKEHTRGVERMRKAREDQAASQR</sequence>
<reference evidence="2 3" key="1">
    <citation type="submission" date="2023-06" db="EMBL/GenBank/DDBJ databases">
        <title>Black Yeasts Isolated from many extreme environments.</title>
        <authorList>
            <person name="Coleine C."/>
            <person name="Stajich J.E."/>
            <person name="Selbmann L."/>
        </authorList>
    </citation>
    <scope>NUCLEOTIDE SEQUENCE [LARGE SCALE GENOMIC DNA]</scope>
    <source>
        <strain evidence="2 3">CCFEE 5887</strain>
    </source>
</reference>
<feature type="region of interest" description="Disordered" evidence="1">
    <location>
        <begin position="40"/>
        <end position="70"/>
    </location>
</feature>
<dbReference type="AlphaFoldDB" id="A0AAV9QEW0"/>
<organism evidence="2 3">
    <name type="scientific">Vermiconidia calcicola</name>
    <dbReference type="NCBI Taxonomy" id="1690605"/>
    <lineage>
        <taxon>Eukaryota</taxon>
        <taxon>Fungi</taxon>
        <taxon>Dikarya</taxon>
        <taxon>Ascomycota</taxon>
        <taxon>Pezizomycotina</taxon>
        <taxon>Dothideomycetes</taxon>
        <taxon>Dothideomycetidae</taxon>
        <taxon>Mycosphaerellales</taxon>
        <taxon>Extremaceae</taxon>
        <taxon>Vermiconidia</taxon>
    </lineage>
</organism>
<proteinExistence type="predicted"/>
<evidence type="ECO:0000313" key="3">
    <source>
        <dbReference type="Proteomes" id="UP001345827"/>
    </source>
</evidence>
<keyword evidence="3" id="KW-1185">Reference proteome</keyword>
<name>A0AAV9QEW0_9PEZI</name>
<dbReference type="EMBL" id="JAXLQG010000005">
    <property type="protein sequence ID" value="KAK5540087.1"/>
    <property type="molecule type" value="Genomic_DNA"/>
</dbReference>